<dbReference type="EMBL" id="QMFY01000001">
    <property type="protein sequence ID" value="RAW02583.1"/>
    <property type="molecule type" value="Genomic_DNA"/>
</dbReference>
<organism evidence="1 2">
    <name type="scientific">Pseudochryseolinea flava</name>
    <dbReference type="NCBI Taxonomy" id="2059302"/>
    <lineage>
        <taxon>Bacteria</taxon>
        <taxon>Pseudomonadati</taxon>
        <taxon>Bacteroidota</taxon>
        <taxon>Cytophagia</taxon>
        <taxon>Cytophagales</taxon>
        <taxon>Fulvivirgaceae</taxon>
        <taxon>Pseudochryseolinea</taxon>
    </lineage>
</organism>
<comment type="caution">
    <text evidence="1">The sequence shown here is derived from an EMBL/GenBank/DDBJ whole genome shotgun (WGS) entry which is preliminary data.</text>
</comment>
<evidence type="ECO:0000313" key="2">
    <source>
        <dbReference type="Proteomes" id="UP000251889"/>
    </source>
</evidence>
<dbReference type="RefSeq" id="WP_112744800.1">
    <property type="nucleotide sequence ID" value="NZ_QMFY01000001.1"/>
</dbReference>
<keyword evidence="2" id="KW-1185">Reference proteome</keyword>
<dbReference type="Proteomes" id="UP000251889">
    <property type="component" value="Unassembled WGS sequence"/>
</dbReference>
<protein>
    <submittedName>
        <fullName evidence="1">Uncharacterized protein</fullName>
    </submittedName>
</protein>
<gene>
    <name evidence="1" type="ORF">DQQ10_00250</name>
</gene>
<accession>A0A364Y6Q3</accession>
<reference evidence="1 2" key="1">
    <citation type="submission" date="2018-06" db="EMBL/GenBank/DDBJ databases">
        <title>Chryseolinea flavus sp. nov., a member of the phylum Bacteroidetes isolated from soil.</title>
        <authorList>
            <person name="Li Y."/>
            <person name="Wang J."/>
        </authorList>
    </citation>
    <scope>NUCLEOTIDE SEQUENCE [LARGE SCALE GENOMIC DNA]</scope>
    <source>
        <strain evidence="1 2">SDU1-6</strain>
    </source>
</reference>
<name>A0A364Y6Q3_9BACT</name>
<sequence length="160" mass="18744">MSQAYVDAITRAYEKINFISRFENILVHTDFANRLRKTDKKQVISILSELGYTFKVRTPGPEYVSEEVHGEFKFRFVLDVNGGIVLGYVYVFLNDEKIEFPYPNLVFTYKYLLNDVDRLMNPSTIFVDYVEMKMIVKDLLDIYSDFKVAFLKEALDTTNT</sequence>
<dbReference type="AlphaFoldDB" id="A0A364Y6Q3"/>
<evidence type="ECO:0000313" key="1">
    <source>
        <dbReference type="EMBL" id="RAW02583.1"/>
    </source>
</evidence>
<proteinExistence type="predicted"/>